<dbReference type="AlphaFoldDB" id="A0A6B9XSH9"/>
<name>A0A6B9XSH9_PICSI</name>
<accession>A0A6B9XSH9</accession>
<protein>
    <submittedName>
        <fullName evidence="1">Uncharacterized protein</fullName>
    </submittedName>
</protein>
<keyword evidence="1" id="KW-0496">Mitochondrion</keyword>
<proteinExistence type="predicted"/>
<reference evidence="1" key="1">
    <citation type="submission" date="2019-03" db="EMBL/GenBank/DDBJ databases">
        <title>Largest Complete Mitochondrial Genome of a Gymnosperm, Sitka Spruce (Picea sitchensis), Indicates Complex Physical Structure.</title>
        <authorList>
            <person name="Jackman S.D."/>
            <person name="Coombe L."/>
            <person name="Warren R."/>
            <person name="Kirk H."/>
            <person name="Trinh E."/>
            <person name="McLeod T."/>
            <person name="Pleasance S."/>
            <person name="Pandoh P."/>
            <person name="Zhao Y."/>
            <person name="Coope R."/>
            <person name="Bousquet J."/>
            <person name="Bohlmann J.C."/>
            <person name="Jones S.J.M."/>
            <person name="Birol I."/>
        </authorList>
    </citation>
    <scope>NUCLEOTIDE SEQUENCE</scope>
    <source>
        <strain evidence="1">Q903</strain>
    </source>
</reference>
<gene>
    <name evidence="1" type="primary">orf07016</name>
    <name evidence="1" type="ORF">Q903MT_gene6962</name>
</gene>
<sequence>MRAVSSVLRSGCIGMKVGCAGRLFRCFHWPEQVLMMRGQVPSISNPVVM</sequence>
<organism evidence="1">
    <name type="scientific">Picea sitchensis</name>
    <name type="common">Sitka spruce</name>
    <name type="synonym">Pinus sitchensis</name>
    <dbReference type="NCBI Taxonomy" id="3332"/>
    <lineage>
        <taxon>Eukaryota</taxon>
        <taxon>Viridiplantae</taxon>
        <taxon>Streptophyta</taxon>
        <taxon>Embryophyta</taxon>
        <taxon>Tracheophyta</taxon>
        <taxon>Spermatophyta</taxon>
        <taxon>Pinopsida</taxon>
        <taxon>Pinidae</taxon>
        <taxon>Conifers I</taxon>
        <taxon>Pinales</taxon>
        <taxon>Pinaceae</taxon>
        <taxon>Picea</taxon>
    </lineage>
</organism>
<evidence type="ECO:0000313" key="1">
    <source>
        <dbReference type="EMBL" id="QHR92912.1"/>
    </source>
</evidence>
<dbReference type="EMBL" id="MK697708">
    <property type="protein sequence ID" value="QHR92912.1"/>
    <property type="molecule type" value="Genomic_DNA"/>
</dbReference>
<geneLocation type="mitochondrion" evidence="1"/>